<dbReference type="Proteomes" id="UP001362999">
    <property type="component" value="Unassembled WGS sequence"/>
</dbReference>
<comment type="caution">
    <text evidence="2">The sequence shown here is derived from an EMBL/GenBank/DDBJ whole genome shotgun (WGS) entry which is preliminary data.</text>
</comment>
<dbReference type="AlphaFoldDB" id="A0AAW0D3W0"/>
<reference evidence="2 3" key="1">
    <citation type="journal article" date="2024" name="J Genomics">
        <title>Draft genome sequencing and assembly of Favolaschia claudopus CIRM-BRFM 2984 isolated from oak limbs.</title>
        <authorList>
            <person name="Navarro D."/>
            <person name="Drula E."/>
            <person name="Chaduli D."/>
            <person name="Cazenave R."/>
            <person name="Ahrendt S."/>
            <person name="Wang J."/>
            <person name="Lipzen A."/>
            <person name="Daum C."/>
            <person name="Barry K."/>
            <person name="Grigoriev I.V."/>
            <person name="Favel A."/>
            <person name="Rosso M.N."/>
            <person name="Martin F."/>
        </authorList>
    </citation>
    <scope>NUCLEOTIDE SEQUENCE [LARGE SCALE GENOMIC DNA]</scope>
    <source>
        <strain evidence="2 3">CIRM-BRFM 2984</strain>
    </source>
</reference>
<proteinExistence type="predicted"/>
<gene>
    <name evidence="2" type="ORF">R3P38DRAFT_2883114</name>
</gene>
<sequence>MFFNKSLLTVIATAAAFVGSASAFTGTATKGFTAETSNCGCPPFNGPLGISIPVELIGSHRCCQDSITISYNGKTVPAVFSGNYTGGAGTQNIELTDFAFGVLEDNDSQTTLSPVTWSFNV</sequence>
<evidence type="ECO:0000313" key="2">
    <source>
        <dbReference type="EMBL" id="KAK7045226.1"/>
    </source>
</evidence>
<feature type="signal peptide" evidence="1">
    <location>
        <begin position="1"/>
        <end position="23"/>
    </location>
</feature>
<evidence type="ECO:0000313" key="3">
    <source>
        <dbReference type="Proteomes" id="UP001362999"/>
    </source>
</evidence>
<name>A0AAW0D3W0_9AGAR</name>
<protein>
    <submittedName>
        <fullName evidence="2">Uncharacterized protein</fullName>
    </submittedName>
</protein>
<accession>A0AAW0D3W0</accession>
<dbReference type="EMBL" id="JAWWNJ010000011">
    <property type="protein sequence ID" value="KAK7045226.1"/>
    <property type="molecule type" value="Genomic_DNA"/>
</dbReference>
<evidence type="ECO:0000256" key="1">
    <source>
        <dbReference type="SAM" id="SignalP"/>
    </source>
</evidence>
<feature type="chain" id="PRO_5043485885" evidence="1">
    <location>
        <begin position="24"/>
        <end position="121"/>
    </location>
</feature>
<keyword evidence="1" id="KW-0732">Signal</keyword>
<keyword evidence="3" id="KW-1185">Reference proteome</keyword>
<organism evidence="2 3">
    <name type="scientific">Favolaschia claudopus</name>
    <dbReference type="NCBI Taxonomy" id="2862362"/>
    <lineage>
        <taxon>Eukaryota</taxon>
        <taxon>Fungi</taxon>
        <taxon>Dikarya</taxon>
        <taxon>Basidiomycota</taxon>
        <taxon>Agaricomycotina</taxon>
        <taxon>Agaricomycetes</taxon>
        <taxon>Agaricomycetidae</taxon>
        <taxon>Agaricales</taxon>
        <taxon>Marasmiineae</taxon>
        <taxon>Mycenaceae</taxon>
        <taxon>Favolaschia</taxon>
    </lineage>
</organism>